<protein>
    <submittedName>
        <fullName evidence="1">Uncharacterized protein</fullName>
    </submittedName>
</protein>
<name>A0A1H4PFP9_9PSED</name>
<dbReference type="Gene3D" id="3.40.50.2300">
    <property type="match status" value="1"/>
</dbReference>
<keyword evidence="2" id="KW-1185">Reference proteome</keyword>
<reference evidence="2" key="1">
    <citation type="submission" date="2016-10" db="EMBL/GenBank/DDBJ databases">
        <authorList>
            <person name="Varghese N."/>
            <person name="Submissions S."/>
        </authorList>
    </citation>
    <scope>NUCLEOTIDE SEQUENCE [LARGE SCALE GENOMIC DNA]</scope>
    <source>
        <strain evidence="2">DSM 9751</strain>
    </source>
</reference>
<organism evidence="1 2">
    <name type="scientific">Pseudomonas saponiphila</name>
    <dbReference type="NCBI Taxonomy" id="556534"/>
    <lineage>
        <taxon>Bacteria</taxon>
        <taxon>Pseudomonadati</taxon>
        <taxon>Pseudomonadota</taxon>
        <taxon>Gammaproteobacteria</taxon>
        <taxon>Pseudomonadales</taxon>
        <taxon>Pseudomonadaceae</taxon>
        <taxon>Pseudomonas</taxon>
    </lineage>
</organism>
<sequence>MGDASKGASSFAVSAFAGQPALTNAIRPTRHKWLDSAAKAPKNQRLCPALYEPGVSAKEIGAMLNVLFVCSQNKLRSPTAEQVFADWPGIQTASAGLNHDAEVPLGPELVQWAGLIVVMETRHREKLRKRFKAQLNNQQIVCLNIPDDYDFMDPELIRLLRQKVPPFLPDGGEGR</sequence>
<evidence type="ECO:0000313" key="2">
    <source>
        <dbReference type="Proteomes" id="UP000198982"/>
    </source>
</evidence>
<dbReference type="SUPFAM" id="SSF52788">
    <property type="entry name" value="Phosphotyrosine protein phosphatases I"/>
    <property type="match status" value="1"/>
</dbReference>
<proteinExistence type="predicted"/>
<dbReference type="EMBL" id="FNTJ01000001">
    <property type="protein sequence ID" value="SEC05882.1"/>
    <property type="molecule type" value="Genomic_DNA"/>
</dbReference>
<dbReference type="InterPro" id="IPR036196">
    <property type="entry name" value="Ptyr_pPase_sf"/>
</dbReference>
<evidence type="ECO:0000313" key="1">
    <source>
        <dbReference type="EMBL" id="SEC05882.1"/>
    </source>
</evidence>
<gene>
    <name evidence="1" type="ORF">SAMN05216178_3287</name>
</gene>
<dbReference type="AlphaFoldDB" id="A0A1H4PFP9"/>
<accession>A0A1H4PFP9</accession>
<dbReference type="Proteomes" id="UP000198982">
    <property type="component" value="Unassembled WGS sequence"/>
</dbReference>